<dbReference type="InterPro" id="IPR009057">
    <property type="entry name" value="Homeodomain-like_sf"/>
</dbReference>
<keyword evidence="1" id="KW-0805">Transcription regulation</keyword>
<gene>
    <name evidence="5" type="ORF">SGQ83_14625</name>
</gene>
<evidence type="ECO:0000313" key="5">
    <source>
        <dbReference type="EMBL" id="MDX6190594.1"/>
    </source>
</evidence>
<dbReference type="InterPro" id="IPR014710">
    <property type="entry name" value="RmlC-like_jellyroll"/>
</dbReference>
<evidence type="ECO:0000256" key="2">
    <source>
        <dbReference type="ARBA" id="ARBA00023125"/>
    </source>
</evidence>
<accession>A0ABU4RDF1</accession>
<name>A0ABU4RDF1_9FLAO</name>
<keyword evidence="2" id="KW-0238">DNA-binding</keyword>
<evidence type="ECO:0000313" key="6">
    <source>
        <dbReference type="Proteomes" id="UP001273350"/>
    </source>
</evidence>
<dbReference type="SMART" id="SM00342">
    <property type="entry name" value="HTH_ARAC"/>
    <property type="match status" value="1"/>
</dbReference>
<dbReference type="PANTHER" id="PTHR43280">
    <property type="entry name" value="ARAC-FAMILY TRANSCRIPTIONAL REGULATOR"/>
    <property type="match status" value="1"/>
</dbReference>
<dbReference type="Gene3D" id="2.60.120.10">
    <property type="entry name" value="Jelly Rolls"/>
    <property type="match status" value="1"/>
</dbReference>
<protein>
    <submittedName>
        <fullName evidence="5">AraC family transcriptional regulator</fullName>
    </submittedName>
</protein>
<dbReference type="InterPro" id="IPR020449">
    <property type="entry name" value="Tscrpt_reg_AraC-type_HTH"/>
</dbReference>
<evidence type="ECO:0000256" key="3">
    <source>
        <dbReference type="ARBA" id="ARBA00023163"/>
    </source>
</evidence>
<proteinExistence type="predicted"/>
<dbReference type="InterPro" id="IPR037923">
    <property type="entry name" value="HTH-like"/>
</dbReference>
<dbReference type="PANTHER" id="PTHR43280:SF32">
    <property type="entry name" value="TRANSCRIPTIONAL REGULATORY PROTEIN"/>
    <property type="match status" value="1"/>
</dbReference>
<evidence type="ECO:0000259" key="4">
    <source>
        <dbReference type="PROSITE" id="PS01124"/>
    </source>
</evidence>
<sequence>MEKIPVRNLTTPPEKTNFSLNFSIRTVQDLLLGENLIQQLHRHDFCHILVLQKGAGFHEIDFKGYEIKDNTVFFLRPGQAHRLELNAKSTGYMIQFTTGFYSSDDKTSQTSLTKISQQNYYGLKEATFQKVLFVLTYIFQEYHDQHENYIEIIKANLRIFFLELMREQNNNPTDNTNLYAQERLDEFRTLLETHIRTHKSIAAYGEMLHLTSYQLNNITKTLVNKKASELITEAIILESKRYLLATSNQVNQIADYMGYEDVSYFIRFFRKHTGFSPETFRKNFK</sequence>
<dbReference type="PRINTS" id="PR00032">
    <property type="entry name" value="HTHARAC"/>
</dbReference>
<dbReference type="InterPro" id="IPR018060">
    <property type="entry name" value="HTH_AraC"/>
</dbReference>
<dbReference type="SUPFAM" id="SSF46689">
    <property type="entry name" value="Homeodomain-like"/>
    <property type="match status" value="1"/>
</dbReference>
<dbReference type="Pfam" id="PF12833">
    <property type="entry name" value="HTH_18"/>
    <property type="match status" value="1"/>
</dbReference>
<dbReference type="Pfam" id="PF02311">
    <property type="entry name" value="AraC_binding"/>
    <property type="match status" value="1"/>
</dbReference>
<dbReference type="Gene3D" id="1.10.10.60">
    <property type="entry name" value="Homeodomain-like"/>
    <property type="match status" value="1"/>
</dbReference>
<dbReference type="Proteomes" id="UP001273350">
    <property type="component" value="Unassembled WGS sequence"/>
</dbReference>
<keyword evidence="3" id="KW-0804">Transcription</keyword>
<keyword evidence="6" id="KW-1185">Reference proteome</keyword>
<reference evidence="5 6" key="1">
    <citation type="submission" date="2023-11" db="EMBL/GenBank/DDBJ databases">
        <title>Unpublished Manusciprt.</title>
        <authorList>
            <person name="Saticioglu I.B."/>
            <person name="Ay H."/>
            <person name="Ajmi N."/>
            <person name="Altun S."/>
            <person name="Duman M."/>
        </authorList>
    </citation>
    <scope>NUCLEOTIDE SEQUENCE [LARGE SCALE GENOMIC DNA]</scope>
    <source>
        <strain evidence="5 6">Fl-318</strain>
    </source>
</reference>
<dbReference type="EMBL" id="JAWXVI010000007">
    <property type="protein sequence ID" value="MDX6190594.1"/>
    <property type="molecule type" value="Genomic_DNA"/>
</dbReference>
<evidence type="ECO:0000256" key="1">
    <source>
        <dbReference type="ARBA" id="ARBA00023015"/>
    </source>
</evidence>
<dbReference type="PROSITE" id="PS01124">
    <property type="entry name" value="HTH_ARAC_FAMILY_2"/>
    <property type="match status" value="1"/>
</dbReference>
<dbReference type="SUPFAM" id="SSF51215">
    <property type="entry name" value="Regulatory protein AraC"/>
    <property type="match status" value="1"/>
</dbReference>
<feature type="domain" description="HTH araC/xylS-type" evidence="4">
    <location>
        <begin position="185"/>
        <end position="283"/>
    </location>
</feature>
<organism evidence="5 6">
    <name type="scientific">Flavobacterium cupriresistens</name>
    <dbReference type="NCBI Taxonomy" id="2893885"/>
    <lineage>
        <taxon>Bacteria</taxon>
        <taxon>Pseudomonadati</taxon>
        <taxon>Bacteroidota</taxon>
        <taxon>Flavobacteriia</taxon>
        <taxon>Flavobacteriales</taxon>
        <taxon>Flavobacteriaceae</taxon>
        <taxon>Flavobacterium</taxon>
    </lineage>
</organism>
<dbReference type="RefSeq" id="WP_230004214.1">
    <property type="nucleotide sequence ID" value="NZ_CP087134.1"/>
</dbReference>
<dbReference type="InterPro" id="IPR003313">
    <property type="entry name" value="AraC-bd"/>
</dbReference>
<comment type="caution">
    <text evidence="5">The sequence shown here is derived from an EMBL/GenBank/DDBJ whole genome shotgun (WGS) entry which is preliminary data.</text>
</comment>